<proteinExistence type="predicted"/>
<accession>A0ACC1T2E9</accession>
<reference evidence="1" key="1">
    <citation type="submission" date="2022-07" db="EMBL/GenBank/DDBJ databases">
        <title>Genome Sequence of Phlebia brevispora.</title>
        <authorList>
            <person name="Buettner E."/>
        </authorList>
    </citation>
    <scope>NUCLEOTIDE SEQUENCE</scope>
    <source>
        <strain evidence="1">MPL23</strain>
    </source>
</reference>
<name>A0ACC1T2E9_9APHY</name>
<organism evidence="1 2">
    <name type="scientific">Phlebia brevispora</name>
    <dbReference type="NCBI Taxonomy" id="194682"/>
    <lineage>
        <taxon>Eukaryota</taxon>
        <taxon>Fungi</taxon>
        <taxon>Dikarya</taxon>
        <taxon>Basidiomycota</taxon>
        <taxon>Agaricomycotina</taxon>
        <taxon>Agaricomycetes</taxon>
        <taxon>Polyporales</taxon>
        <taxon>Meruliaceae</taxon>
        <taxon>Phlebia</taxon>
    </lineage>
</organism>
<evidence type="ECO:0000313" key="1">
    <source>
        <dbReference type="EMBL" id="KAJ3551485.1"/>
    </source>
</evidence>
<sequence length="101" mass="11871">MTGNVTSDIRHESPYRPTANIDMQSLGHVVDDILNAFGFESSLIDILYETYERSHTAEQFVENTVDLIPVNEALFYWDYIKLPHDQRRRVRNVLWVEVEDD</sequence>
<dbReference type="EMBL" id="JANHOG010000795">
    <property type="protein sequence ID" value="KAJ3551485.1"/>
    <property type="molecule type" value="Genomic_DNA"/>
</dbReference>
<dbReference type="Proteomes" id="UP001148662">
    <property type="component" value="Unassembled WGS sequence"/>
</dbReference>
<gene>
    <name evidence="1" type="ORF">NM688_g4675</name>
</gene>
<protein>
    <submittedName>
        <fullName evidence="1">Uncharacterized protein</fullName>
    </submittedName>
</protein>
<evidence type="ECO:0000313" key="2">
    <source>
        <dbReference type="Proteomes" id="UP001148662"/>
    </source>
</evidence>
<comment type="caution">
    <text evidence="1">The sequence shown here is derived from an EMBL/GenBank/DDBJ whole genome shotgun (WGS) entry which is preliminary data.</text>
</comment>
<keyword evidence="2" id="KW-1185">Reference proteome</keyword>